<feature type="domain" description="Glycosyl transferase family 1" evidence="1">
    <location>
        <begin position="299"/>
        <end position="447"/>
    </location>
</feature>
<protein>
    <submittedName>
        <fullName evidence="2">Glycosyltransferase family 4 protein</fullName>
    </submittedName>
</protein>
<evidence type="ECO:0000313" key="2">
    <source>
        <dbReference type="EMBL" id="HJB36890.1"/>
    </source>
</evidence>
<comment type="caution">
    <text evidence="2">The sequence shown here is derived from an EMBL/GenBank/DDBJ whole genome shotgun (WGS) entry which is preliminary data.</text>
</comment>
<dbReference type="Pfam" id="PF00534">
    <property type="entry name" value="Glycos_transf_1"/>
    <property type="match status" value="1"/>
</dbReference>
<reference evidence="2" key="2">
    <citation type="submission" date="2021-04" db="EMBL/GenBank/DDBJ databases">
        <authorList>
            <person name="Gilroy R."/>
        </authorList>
    </citation>
    <scope>NUCLEOTIDE SEQUENCE</scope>
    <source>
        <strain evidence="2">ChiBcolR8-3208</strain>
    </source>
</reference>
<proteinExistence type="predicted"/>
<name>A0A9D2RZB6_9FIRM</name>
<reference evidence="2" key="1">
    <citation type="journal article" date="2021" name="PeerJ">
        <title>Extensive microbial diversity within the chicken gut microbiome revealed by metagenomics and culture.</title>
        <authorList>
            <person name="Gilroy R."/>
            <person name="Ravi A."/>
            <person name="Getino M."/>
            <person name="Pursley I."/>
            <person name="Horton D.L."/>
            <person name="Alikhan N.F."/>
            <person name="Baker D."/>
            <person name="Gharbi K."/>
            <person name="Hall N."/>
            <person name="Watson M."/>
            <person name="Adriaenssens E.M."/>
            <person name="Foster-Nyarko E."/>
            <person name="Jarju S."/>
            <person name="Secka A."/>
            <person name="Antonio M."/>
            <person name="Oren A."/>
            <person name="Chaudhuri R.R."/>
            <person name="La Ragione R."/>
            <person name="Hildebrand F."/>
            <person name="Pallen M.J."/>
        </authorList>
    </citation>
    <scope>NUCLEOTIDE SEQUENCE</scope>
    <source>
        <strain evidence="2">ChiBcolR8-3208</strain>
    </source>
</reference>
<accession>A0A9D2RZB6</accession>
<dbReference type="SUPFAM" id="SSF53756">
    <property type="entry name" value="UDP-Glycosyltransferase/glycogen phosphorylase"/>
    <property type="match status" value="1"/>
</dbReference>
<dbReference type="PANTHER" id="PTHR12526">
    <property type="entry name" value="GLYCOSYLTRANSFERASE"/>
    <property type="match status" value="1"/>
</dbReference>
<dbReference type="Gene3D" id="3.40.50.2000">
    <property type="entry name" value="Glycogen Phosphorylase B"/>
    <property type="match status" value="2"/>
</dbReference>
<dbReference type="GO" id="GO:0016757">
    <property type="term" value="F:glycosyltransferase activity"/>
    <property type="evidence" value="ECO:0007669"/>
    <property type="project" value="InterPro"/>
</dbReference>
<organism evidence="2 3">
    <name type="scientific">Candidatus Acutalibacter ornithocaccae</name>
    <dbReference type="NCBI Taxonomy" id="2838416"/>
    <lineage>
        <taxon>Bacteria</taxon>
        <taxon>Bacillati</taxon>
        <taxon>Bacillota</taxon>
        <taxon>Clostridia</taxon>
        <taxon>Eubacteriales</taxon>
        <taxon>Acutalibacteraceae</taxon>
        <taxon>Acutalibacter</taxon>
    </lineage>
</organism>
<dbReference type="EMBL" id="DWXZ01000040">
    <property type="protein sequence ID" value="HJB36890.1"/>
    <property type="molecule type" value="Genomic_DNA"/>
</dbReference>
<dbReference type="AlphaFoldDB" id="A0A9D2RZB6"/>
<evidence type="ECO:0000313" key="3">
    <source>
        <dbReference type="Proteomes" id="UP000824214"/>
    </source>
</evidence>
<sequence>MKLAVTGWPSPIYVYGNPEVRAAVCRDLQRLELAYIEVGSSPQEVAGLTLEEGAPLVIALGPEDIFGKIRGELAAQNESLRPHIWRDIEFFSELLTHAQVEDAPLCPEPERSVAVGMNIDFVLGGAETWATQLFFGLKEKLSPRGIPVAMWEARQDSPYQYVGREFYNIPEKDVVQFGKYQGFVDYTLAVLERLTRQAPALYFDNGSMQMLSAFFLAKKYLGLKTEIISVVHGYASIFFGRVTRCQGCIDRLIGVSDAIAEELRQRLPHREQDISVYLQLPQAQPESLGKKSGSTLGIAYAARLEIGNKRCLWLLDVMDGLAAAGADFALSIAGDGECYELLKEHIQERGLGDRVHLLGRIPHQEMDTFYQDKDVFVNFSVTEGGPLTLFESLSHGLVPVVTDAGCARRFIREGENGYLIDSPEAAVETLKSLAGNLALCRALGEKALAGYISQREDMEDQVPRWLEESGLTE</sequence>
<gene>
    <name evidence="2" type="ORF">H9942_02330</name>
</gene>
<dbReference type="InterPro" id="IPR001296">
    <property type="entry name" value="Glyco_trans_1"/>
</dbReference>
<evidence type="ECO:0000259" key="1">
    <source>
        <dbReference type="Pfam" id="PF00534"/>
    </source>
</evidence>
<dbReference type="Proteomes" id="UP000824214">
    <property type="component" value="Unassembled WGS sequence"/>
</dbReference>
<dbReference type="CDD" id="cd03801">
    <property type="entry name" value="GT4_PimA-like"/>
    <property type="match status" value="1"/>
</dbReference>